<name>A5DS34_LODEL</name>
<accession>A5DS34</accession>
<keyword evidence="2" id="KW-1185">Reference proteome</keyword>
<proteinExistence type="predicted"/>
<gene>
    <name evidence="1" type="ORF">LELG_00170</name>
</gene>
<evidence type="ECO:0000313" key="1">
    <source>
        <dbReference type="EMBL" id="EDK41991.1"/>
    </source>
</evidence>
<evidence type="ECO:0000313" key="2">
    <source>
        <dbReference type="Proteomes" id="UP000001996"/>
    </source>
</evidence>
<dbReference type="Proteomes" id="UP000001996">
    <property type="component" value="Unassembled WGS sequence"/>
</dbReference>
<dbReference type="InParanoid" id="A5DS34"/>
<dbReference type="EMBL" id="CH981524">
    <property type="protein sequence ID" value="EDK41991.1"/>
    <property type="molecule type" value="Genomic_DNA"/>
</dbReference>
<reference evidence="1 2" key="1">
    <citation type="journal article" date="2009" name="Nature">
        <title>Evolution of pathogenicity and sexual reproduction in eight Candida genomes.</title>
        <authorList>
            <person name="Butler G."/>
            <person name="Rasmussen M.D."/>
            <person name="Lin M.F."/>
            <person name="Santos M.A."/>
            <person name="Sakthikumar S."/>
            <person name="Munro C.A."/>
            <person name="Rheinbay E."/>
            <person name="Grabherr M."/>
            <person name="Forche A."/>
            <person name="Reedy J.L."/>
            <person name="Agrafioti I."/>
            <person name="Arnaud M.B."/>
            <person name="Bates S."/>
            <person name="Brown A.J."/>
            <person name="Brunke S."/>
            <person name="Costanzo M.C."/>
            <person name="Fitzpatrick D.A."/>
            <person name="de Groot P.W."/>
            <person name="Harris D."/>
            <person name="Hoyer L.L."/>
            <person name="Hube B."/>
            <person name="Klis F.M."/>
            <person name="Kodira C."/>
            <person name="Lennard N."/>
            <person name="Logue M.E."/>
            <person name="Martin R."/>
            <person name="Neiman A.M."/>
            <person name="Nikolaou E."/>
            <person name="Quail M.A."/>
            <person name="Quinn J."/>
            <person name="Santos M.C."/>
            <person name="Schmitzberger F.F."/>
            <person name="Sherlock G."/>
            <person name="Shah P."/>
            <person name="Silverstein K.A."/>
            <person name="Skrzypek M.S."/>
            <person name="Soll D."/>
            <person name="Staggs R."/>
            <person name="Stansfield I."/>
            <person name="Stumpf M.P."/>
            <person name="Sudbery P.E."/>
            <person name="Srikantha T."/>
            <person name="Zeng Q."/>
            <person name="Berman J."/>
            <person name="Berriman M."/>
            <person name="Heitman J."/>
            <person name="Gow N.A."/>
            <person name="Lorenz M.C."/>
            <person name="Birren B.W."/>
            <person name="Kellis M."/>
            <person name="Cuomo C.A."/>
        </authorList>
    </citation>
    <scope>NUCLEOTIDE SEQUENCE [LARGE SCALE GENOMIC DNA]</scope>
    <source>
        <strain evidence="2">ATCC 11503 / BCRC 21390 / CBS 2605 / JCM 1781 / NBRC 1676 / NRRL YB-4239</strain>
    </source>
</reference>
<sequence>MEQDRHLSHFLRSIILQKHVRNQLVVLLARCQHLHHLFFHYHDCRHFQILCGYLQNARLYYYYYYHQHLLLHQSSGVKNQLFRESLAPEAYHRGFLPRLPLPLLPLRLRLLHPLHHFHFHLLRHHHLNHRHTALFQKPHYHDSYFPQDPY</sequence>
<dbReference type="VEuPathDB" id="FungiDB:LELG_00170"/>
<dbReference type="AlphaFoldDB" id="A5DS34"/>
<dbReference type="HOGENOM" id="CLU_1740868_0_0_1"/>
<organism evidence="1 2">
    <name type="scientific">Lodderomyces elongisporus (strain ATCC 11503 / CBS 2605 / JCM 1781 / NBRC 1676 / NRRL YB-4239)</name>
    <name type="common">Yeast</name>
    <name type="synonym">Saccharomyces elongisporus</name>
    <dbReference type="NCBI Taxonomy" id="379508"/>
    <lineage>
        <taxon>Eukaryota</taxon>
        <taxon>Fungi</taxon>
        <taxon>Dikarya</taxon>
        <taxon>Ascomycota</taxon>
        <taxon>Saccharomycotina</taxon>
        <taxon>Pichiomycetes</taxon>
        <taxon>Debaryomycetaceae</taxon>
        <taxon>Candida/Lodderomyces clade</taxon>
        <taxon>Lodderomyces</taxon>
    </lineage>
</organism>
<protein>
    <submittedName>
        <fullName evidence="1">Uncharacterized protein</fullName>
    </submittedName>
</protein>